<evidence type="ECO:0000256" key="1">
    <source>
        <dbReference type="ARBA" id="ARBA00022801"/>
    </source>
</evidence>
<dbReference type="AlphaFoldDB" id="A0A517SX39"/>
<dbReference type="GO" id="GO:0008477">
    <property type="term" value="F:purine nucleosidase activity"/>
    <property type="evidence" value="ECO:0007669"/>
    <property type="project" value="TreeGrafter"/>
</dbReference>
<reference evidence="4 5" key="1">
    <citation type="submission" date="2019-02" db="EMBL/GenBank/DDBJ databases">
        <title>Deep-cultivation of Planctomycetes and their phenomic and genomic characterization uncovers novel biology.</title>
        <authorList>
            <person name="Wiegand S."/>
            <person name="Jogler M."/>
            <person name="Boedeker C."/>
            <person name="Pinto D."/>
            <person name="Vollmers J."/>
            <person name="Rivas-Marin E."/>
            <person name="Kohn T."/>
            <person name="Peeters S.H."/>
            <person name="Heuer A."/>
            <person name="Rast P."/>
            <person name="Oberbeckmann S."/>
            <person name="Bunk B."/>
            <person name="Jeske O."/>
            <person name="Meyerdierks A."/>
            <person name="Storesund J.E."/>
            <person name="Kallscheuer N."/>
            <person name="Luecker S."/>
            <person name="Lage O.M."/>
            <person name="Pohl T."/>
            <person name="Merkel B.J."/>
            <person name="Hornburger P."/>
            <person name="Mueller R.-W."/>
            <person name="Bruemmer F."/>
            <person name="Labrenz M."/>
            <person name="Spormann A.M."/>
            <person name="Op den Camp H."/>
            <person name="Overmann J."/>
            <person name="Amann R."/>
            <person name="Jetten M.S.M."/>
            <person name="Mascher T."/>
            <person name="Medema M.H."/>
            <person name="Devos D.P."/>
            <person name="Kaster A.-K."/>
            <person name="Ovreas L."/>
            <person name="Rohde M."/>
            <person name="Galperin M.Y."/>
            <person name="Jogler C."/>
        </authorList>
    </citation>
    <scope>NUCLEOTIDE SEQUENCE [LARGE SCALE GENOMIC DNA]</scope>
    <source>
        <strain evidence="4 5">SV_7m_r</strain>
    </source>
</reference>
<sequence>MARKLIIDTDSGIDDAVALTMALFDPRLEVLAITATAGTVPAEQATDNIAAVVAALDPPRYPRIAKANSPSDDVVSDARFLNGPNGLGDFTAVASQRQHLTTSEKVIADLVRQNPDEITLLCLGPLTNLSKLCRFDPGALQMVDKLVISGGTYQAPGNASAVAEFNLSYDPLAADEVFRSKTTKSLVPLDITSQITFGVELLDQLPPRHNAVGNFLHSILPFSFRAHHQRLGCELLALMDATAVASVLEPELFQWHQMAAKVETEGTYTRGMSVFDQRLRPEWQNNLEVALGGDIDEIKGLILRSLQFAGQQSSS</sequence>
<name>A0A517SX39_9BACT</name>
<dbReference type="Proteomes" id="UP000315003">
    <property type="component" value="Chromosome"/>
</dbReference>
<dbReference type="InterPro" id="IPR023186">
    <property type="entry name" value="IUNH"/>
</dbReference>
<dbReference type="EMBL" id="CP036272">
    <property type="protein sequence ID" value="QDT60698.1"/>
    <property type="molecule type" value="Genomic_DNA"/>
</dbReference>
<dbReference type="OrthoDB" id="9797882at2"/>
<organism evidence="4 5">
    <name type="scientific">Stieleria bergensis</name>
    <dbReference type="NCBI Taxonomy" id="2528025"/>
    <lineage>
        <taxon>Bacteria</taxon>
        <taxon>Pseudomonadati</taxon>
        <taxon>Planctomycetota</taxon>
        <taxon>Planctomycetia</taxon>
        <taxon>Pirellulales</taxon>
        <taxon>Pirellulaceae</taxon>
        <taxon>Stieleria</taxon>
    </lineage>
</organism>
<dbReference type="EC" id="3.2.-.-" evidence="4"/>
<dbReference type="PANTHER" id="PTHR12304:SF4">
    <property type="entry name" value="URIDINE NUCLEOSIDASE"/>
    <property type="match status" value="1"/>
</dbReference>
<accession>A0A517SX39</accession>
<evidence type="ECO:0000256" key="2">
    <source>
        <dbReference type="ARBA" id="ARBA00023295"/>
    </source>
</evidence>
<dbReference type="GO" id="GO:0006152">
    <property type="term" value="P:purine nucleoside catabolic process"/>
    <property type="evidence" value="ECO:0007669"/>
    <property type="project" value="TreeGrafter"/>
</dbReference>
<evidence type="ECO:0000313" key="4">
    <source>
        <dbReference type="EMBL" id="QDT60698.1"/>
    </source>
</evidence>
<keyword evidence="1 4" id="KW-0378">Hydrolase</keyword>
<dbReference type="Gene3D" id="3.90.245.10">
    <property type="entry name" value="Ribonucleoside hydrolase-like"/>
    <property type="match status" value="1"/>
</dbReference>
<dbReference type="SUPFAM" id="SSF53590">
    <property type="entry name" value="Nucleoside hydrolase"/>
    <property type="match status" value="1"/>
</dbReference>
<protein>
    <submittedName>
        <fullName evidence="4">Pyrimidine-specific ribonucleoside hydrolase RihA</fullName>
        <ecNumber evidence="4">3.2.-.-</ecNumber>
    </submittedName>
</protein>
<evidence type="ECO:0000259" key="3">
    <source>
        <dbReference type="Pfam" id="PF01156"/>
    </source>
</evidence>
<dbReference type="PANTHER" id="PTHR12304">
    <property type="entry name" value="INOSINE-URIDINE PREFERRING NUCLEOSIDE HYDROLASE"/>
    <property type="match status" value="1"/>
</dbReference>
<keyword evidence="5" id="KW-1185">Reference proteome</keyword>
<evidence type="ECO:0000313" key="5">
    <source>
        <dbReference type="Proteomes" id="UP000315003"/>
    </source>
</evidence>
<dbReference type="InterPro" id="IPR001910">
    <property type="entry name" value="Inosine/uridine_hydrolase_dom"/>
</dbReference>
<gene>
    <name evidence="4" type="primary">rihA</name>
    <name evidence="4" type="ORF">SV7mr_32240</name>
</gene>
<feature type="domain" description="Inosine/uridine-preferring nucleoside hydrolase" evidence="3">
    <location>
        <begin position="5"/>
        <end position="297"/>
    </location>
</feature>
<dbReference type="GO" id="GO:0005829">
    <property type="term" value="C:cytosol"/>
    <property type="evidence" value="ECO:0007669"/>
    <property type="project" value="TreeGrafter"/>
</dbReference>
<dbReference type="Pfam" id="PF01156">
    <property type="entry name" value="IU_nuc_hydro"/>
    <property type="match status" value="1"/>
</dbReference>
<dbReference type="InterPro" id="IPR036452">
    <property type="entry name" value="Ribo_hydro-like"/>
</dbReference>
<dbReference type="CDD" id="cd00455">
    <property type="entry name" value="nuc_hydro"/>
    <property type="match status" value="1"/>
</dbReference>
<dbReference type="RefSeq" id="WP_145273779.1">
    <property type="nucleotide sequence ID" value="NZ_CP036272.1"/>
</dbReference>
<proteinExistence type="predicted"/>
<keyword evidence="2 4" id="KW-0326">Glycosidase</keyword>